<evidence type="ECO:0000256" key="9">
    <source>
        <dbReference type="ARBA" id="ARBA00022989"/>
    </source>
</evidence>
<dbReference type="EMBL" id="QZMU01000002">
    <property type="protein sequence ID" value="RRQ20000.1"/>
    <property type="molecule type" value="Genomic_DNA"/>
</dbReference>
<evidence type="ECO:0000256" key="5">
    <source>
        <dbReference type="ARBA" id="ARBA00022617"/>
    </source>
</evidence>
<protein>
    <submittedName>
        <fullName evidence="14">Cytochrome b/b6 domain-containing protein</fullName>
    </submittedName>
</protein>
<dbReference type="GO" id="GO:0005506">
    <property type="term" value="F:iron ion binding"/>
    <property type="evidence" value="ECO:0007669"/>
    <property type="project" value="InterPro"/>
</dbReference>
<evidence type="ECO:0000256" key="2">
    <source>
        <dbReference type="ARBA" id="ARBA00008622"/>
    </source>
</evidence>
<keyword evidence="11 12" id="KW-0472">Membrane</keyword>
<dbReference type="InterPro" id="IPR011577">
    <property type="entry name" value="Cyt_b561_bac/Ni-Hgenase"/>
</dbReference>
<evidence type="ECO:0000256" key="10">
    <source>
        <dbReference type="ARBA" id="ARBA00023004"/>
    </source>
</evidence>
<feature type="domain" description="Cytochrome b561 bacterial/Ni-hydrogenase" evidence="13">
    <location>
        <begin position="11"/>
        <end position="232"/>
    </location>
</feature>
<dbReference type="GO" id="GO:0022904">
    <property type="term" value="P:respiratory electron transport chain"/>
    <property type="evidence" value="ECO:0007669"/>
    <property type="project" value="InterPro"/>
</dbReference>
<dbReference type="SUPFAM" id="SSF81342">
    <property type="entry name" value="Transmembrane di-heme cytochromes"/>
    <property type="match status" value="1"/>
</dbReference>
<accession>A0A426QE13</accession>
<dbReference type="InterPro" id="IPR016174">
    <property type="entry name" value="Di-haem_cyt_TM"/>
</dbReference>
<evidence type="ECO:0000256" key="11">
    <source>
        <dbReference type="ARBA" id="ARBA00023136"/>
    </source>
</evidence>
<feature type="transmembrane region" description="Helical" evidence="12">
    <location>
        <begin position="20"/>
        <end position="39"/>
    </location>
</feature>
<keyword evidence="9 12" id="KW-1133">Transmembrane helix</keyword>
<keyword evidence="4" id="KW-1003">Cell membrane</keyword>
<dbReference type="PANTHER" id="PTHR30485">
    <property type="entry name" value="NI/FE-HYDROGENASE 1 B-TYPE CYTOCHROME SUBUNIT"/>
    <property type="match status" value="1"/>
</dbReference>
<dbReference type="GO" id="GO:0005886">
    <property type="term" value="C:plasma membrane"/>
    <property type="evidence" value="ECO:0007669"/>
    <property type="project" value="UniProtKB-SubCell"/>
</dbReference>
<dbReference type="Proteomes" id="UP000287798">
    <property type="component" value="Unassembled WGS sequence"/>
</dbReference>
<gene>
    <name evidence="14" type="ORF">D6C00_14670</name>
</gene>
<evidence type="ECO:0000256" key="4">
    <source>
        <dbReference type="ARBA" id="ARBA00022475"/>
    </source>
</evidence>
<reference evidence="14 15" key="1">
    <citation type="journal article" date="2010" name="Int. J. Syst. Evol. Microbiol.">
        <title>Thiohalobacter thiocyanaticus gen. nov., sp. nov., a moderately halophilic, sulfur-oxidizing gammaproteobacterium from hypersaline lakes, that utilizes thiocyanate.</title>
        <authorList>
            <person name="Sorokin D.Y."/>
            <person name="Kovaleva O.L."/>
            <person name="Tourova T.P."/>
            <person name="Muyzer G."/>
        </authorList>
    </citation>
    <scope>NUCLEOTIDE SEQUENCE [LARGE SCALE GENOMIC DNA]</scope>
    <source>
        <strain evidence="14 15">Hrh1</strain>
    </source>
</reference>
<keyword evidence="6 12" id="KW-0812">Transmembrane</keyword>
<dbReference type="OrthoDB" id="196472at2"/>
<comment type="caution">
    <text evidence="14">The sequence shown here is derived from an EMBL/GenBank/DDBJ whole genome shotgun (WGS) entry which is preliminary data.</text>
</comment>
<keyword evidence="10" id="KW-0408">Iron</keyword>
<evidence type="ECO:0000256" key="8">
    <source>
        <dbReference type="ARBA" id="ARBA00022982"/>
    </source>
</evidence>
<dbReference type="GO" id="GO:0020037">
    <property type="term" value="F:heme binding"/>
    <property type="evidence" value="ECO:0007669"/>
    <property type="project" value="TreeGrafter"/>
</dbReference>
<dbReference type="Gene3D" id="1.20.950.20">
    <property type="entry name" value="Transmembrane di-heme cytochromes, Chain C"/>
    <property type="match status" value="1"/>
</dbReference>
<comment type="subcellular location">
    <subcellularLocation>
        <location evidence="1">Cell membrane</location>
        <topology evidence="1">Multi-pass membrane protein</topology>
    </subcellularLocation>
</comment>
<dbReference type="InterPro" id="IPR051542">
    <property type="entry name" value="Hydrogenase_cytochrome"/>
</dbReference>
<evidence type="ECO:0000256" key="1">
    <source>
        <dbReference type="ARBA" id="ARBA00004651"/>
    </source>
</evidence>
<sequence>MAQPSNETYRVWDRSVRVFHWVNFSAVLLLLAIGLIIYNGKALGISAEAKVFLKTFHVWVGYVLALNLAWRYLWGFVGGRYARWGAVLPFGRGYFSELGAYLRSLVGGEPRRYLGHNPLGRLMVLVLFILLTVQAVTGLVLAGTDIYYPPLGSWIAGWVAAPGVDPATLVPGDKALVDPAAWEAMRAFRKPYITLHEWGFFVLGGAAVLHILAVVVSEIRERSGLVSAMIHGYKTPDRKPEDRPE</sequence>
<organism evidence="14 15">
    <name type="scientific">Thiohalobacter thiocyanaticus</name>
    <dbReference type="NCBI Taxonomy" id="585455"/>
    <lineage>
        <taxon>Bacteria</taxon>
        <taxon>Pseudomonadati</taxon>
        <taxon>Pseudomonadota</taxon>
        <taxon>Gammaproteobacteria</taxon>
        <taxon>Thiohalobacterales</taxon>
        <taxon>Thiohalobacteraceae</taxon>
        <taxon>Thiohalobacter</taxon>
    </lineage>
</organism>
<keyword evidence="7" id="KW-0479">Metal-binding</keyword>
<dbReference type="RefSeq" id="WP_125182560.1">
    <property type="nucleotide sequence ID" value="NZ_QZMU01000002.1"/>
</dbReference>
<keyword evidence="5" id="KW-0349">Heme</keyword>
<dbReference type="InterPro" id="IPR000516">
    <property type="entry name" value="Ni-dep_Hydgase_cyt-B"/>
</dbReference>
<keyword evidence="15" id="KW-1185">Reference proteome</keyword>
<dbReference type="AlphaFoldDB" id="A0A426QE13"/>
<evidence type="ECO:0000313" key="14">
    <source>
        <dbReference type="EMBL" id="RRQ20000.1"/>
    </source>
</evidence>
<evidence type="ECO:0000256" key="3">
    <source>
        <dbReference type="ARBA" id="ARBA00022448"/>
    </source>
</evidence>
<dbReference type="GO" id="GO:0009055">
    <property type="term" value="F:electron transfer activity"/>
    <property type="evidence" value="ECO:0007669"/>
    <property type="project" value="InterPro"/>
</dbReference>
<proteinExistence type="inferred from homology"/>
<feature type="transmembrane region" description="Helical" evidence="12">
    <location>
        <begin position="198"/>
        <end position="219"/>
    </location>
</feature>
<dbReference type="Pfam" id="PF01292">
    <property type="entry name" value="Ni_hydr_CYTB"/>
    <property type="match status" value="1"/>
</dbReference>
<keyword evidence="3" id="KW-0813">Transport</keyword>
<comment type="similarity">
    <text evidence="2">Belongs to the HupC/HyaC/HydC family.</text>
</comment>
<name>A0A426QE13_9GAMM</name>
<evidence type="ECO:0000259" key="13">
    <source>
        <dbReference type="Pfam" id="PF01292"/>
    </source>
</evidence>
<feature type="transmembrane region" description="Helical" evidence="12">
    <location>
        <begin position="122"/>
        <end position="142"/>
    </location>
</feature>
<keyword evidence="8" id="KW-0249">Electron transport</keyword>
<evidence type="ECO:0000256" key="12">
    <source>
        <dbReference type="SAM" id="Phobius"/>
    </source>
</evidence>
<evidence type="ECO:0000256" key="6">
    <source>
        <dbReference type="ARBA" id="ARBA00022692"/>
    </source>
</evidence>
<dbReference type="PANTHER" id="PTHR30485:SF2">
    <property type="entry name" value="BLL0597 PROTEIN"/>
    <property type="match status" value="1"/>
</dbReference>
<dbReference type="PRINTS" id="PR00161">
    <property type="entry name" value="NIHGNASECYTB"/>
</dbReference>
<feature type="transmembrane region" description="Helical" evidence="12">
    <location>
        <begin position="51"/>
        <end position="70"/>
    </location>
</feature>
<evidence type="ECO:0000313" key="15">
    <source>
        <dbReference type="Proteomes" id="UP000287798"/>
    </source>
</evidence>
<evidence type="ECO:0000256" key="7">
    <source>
        <dbReference type="ARBA" id="ARBA00022723"/>
    </source>
</evidence>